<comment type="caution">
    <text evidence="2">The sequence shown here is derived from an EMBL/GenBank/DDBJ whole genome shotgun (WGS) entry which is preliminary data.</text>
</comment>
<dbReference type="InterPro" id="IPR050491">
    <property type="entry name" value="AmpC-like"/>
</dbReference>
<gene>
    <name evidence="2" type="ORF">GCM10009819_11850</name>
</gene>
<dbReference type="SUPFAM" id="SSF56601">
    <property type="entry name" value="beta-lactamase/transpeptidase-like"/>
    <property type="match status" value="1"/>
</dbReference>
<protein>
    <recommendedName>
        <fullName evidence="1">Beta-lactamase-related domain-containing protein</fullName>
    </recommendedName>
</protein>
<dbReference type="InterPro" id="IPR001466">
    <property type="entry name" value="Beta-lactam-related"/>
</dbReference>
<evidence type="ECO:0000313" key="3">
    <source>
        <dbReference type="Proteomes" id="UP001501196"/>
    </source>
</evidence>
<organism evidence="2 3">
    <name type="scientific">Agromyces tropicus</name>
    <dbReference type="NCBI Taxonomy" id="555371"/>
    <lineage>
        <taxon>Bacteria</taxon>
        <taxon>Bacillati</taxon>
        <taxon>Actinomycetota</taxon>
        <taxon>Actinomycetes</taxon>
        <taxon>Micrococcales</taxon>
        <taxon>Microbacteriaceae</taxon>
        <taxon>Agromyces</taxon>
    </lineage>
</organism>
<dbReference type="RefSeq" id="WP_344370310.1">
    <property type="nucleotide sequence ID" value="NZ_BAAAPW010000002.1"/>
</dbReference>
<dbReference type="EMBL" id="BAAAPW010000002">
    <property type="protein sequence ID" value="GAA2029813.1"/>
    <property type="molecule type" value="Genomic_DNA"/>
</dbReference>
<dbReference type="InterPro" id="IPR012338">
    <property type="entry name" value="Beta-lactam/transpept-like"/>
</dbReference>
<evidence type="ECO:0000259" key="1">
    <source>
        <dbReference type="Pfam" id="PF00144"/>
    </source>
</evidence>
<dbReference type="Proteomes" id="UP001501196">
    <property type="component" value="Unassembled WGS sequence"/>
</dbReference>
<keyword evidence="3" id="KW-1185">Reference proteome</keyword>
<feature type="domain" description="Beta-lactamase-related" evidence="1">
    <location>
        <begin position="155"/>
        <end position="467"/>
    </location>
</feature>
<dbReference type="PANTHER" id="PTHR46825">
    <property type="entry name" value="D-ALANYL-D-ALANINE-CARBOXYPEPTIDASE/ENDOPEPTIDASE AMPH"/>
    <property type="match status" value="1"/>
</dbReference>
<dbReference type="Pfam" id="PF00144">
    <property type="entry name" value="Beta-lactamase"/>
    <property type="match status" value="1"/>
</dbReference>
<name>A0ABN2U6H5_9MICO</name>
<sequence>MLLALTAEDLLDLRFASTACAPIDGGGRVSCSVELDSRLRRIDGLAPRRTSLLVEAHGGVIDAVGLPYADIWFEPGSISPSEFEGFMHWLAFPSATPWPDPNGRFEAIFDTYGQEWIMQLEPDAVDLLAVSLDGYERFATTARSDLGSAIDELVSTQSGGVSIVTRRDGVRSIWTAGDANSDGDPIDPETRFRIASLTKTFVATAVLQLVDEGRLELDAPLSRYLPGTPIGGDAAIRTLLGHRSGIPDYTESPDYVALTRGDRARWITPAEILALAAGMASRPPGNYAYSNTNYVLLGLLVEGIDGTDLATALANRIIDPLGLASTRLAAPDDPPDPALAGAWTSPGAGSLGLRGDPAEPYDSIASVAWAAGGMISTPEDLATFLDALVSGELVSPGAFAEMLPDPDAGVGLGLFVADLGGWGHAGGQETSVVGNTGWIDGYRSTMAIDPVSGDTVVVLANSDGLDPAAMVYWVTLGR</sequence>
<dbReference type="Gene3D" id="3.40.710.10">
    <property type="entry name" value="DD-peptidase/beta-lactamase superfamily"/>
    <property type="match status" value="1"/>
</dbReference>
<reference evidence="2 3" key="1">
    <citation type="journal article" date="2019" name="Int. J. Syst. Evol. Microbiol.">
        <title>The Global Catalogue of Microorganisms (GCM) 10K type strain sequencing project: providing services to taxonomists for standard genome sequencing and annotation.</title>
        <authorList>
            <consortium name="The Broad Institute Genomics Platform"/>
            <consortium name="The Broad Institute Genome Sequencing Center for Infectious Disease"/>
            <person name="Wu L."/>
            <person name="Ma J."/>
        </authorList>
    </citation>
    <scope>NUCLEOTIDE SEQUENCE [LARGE SCALE GENOMIC DNA]</scope>
    <source>
        <strain evidence="2 3">JCM 15672</strain>
    </source>
</reference>
<proteinExistence type="predicted"/>
<accession>A0ABN2U6H5</accession>
<evidence type="ECO:0000313" key="2">
    <source>
        <dbReference type="EMBL" id="GAA2029813.1"/>
    </source>
</evidence>
<dbReference type="PANTHER" id="PTHR46825:SF7">
    <property type="entry name" value="D-ALANYL-D-ALANINE CARBOXYPEPTIDASE"/>
    <property type="match status" value="1"/>
</dbReference>